<keyword evidence="1" id="KW-0346">Stress response</keyword>
<dbReference type="CDD" id="cd06526">
    <property type="entry name" value="metazoan_ACD"/>
    <property type="match status" value="1"/>
</dbReference>
<evidence type="ECO:0000256" key="1">
    <source>
        <dbReference type="ARBA" id="ARBA00023016"/>
    </source>
</evidence>
<feature type="region of interest" description="Disordered" evidence="4">
    <location>
        <begin position="165"/>
        <end position="195"/>
    </location>
</feature>
<evidence type="ECO:0000256" key="2">
    <source>
        <dbReference type="PROSITE-ProRule" id="PRU00285"/>
    </source>
</evidence>
<dbReference type="PRINTS" id="PR00299">
    <property type="entry name" value="ACRYSTALLIN"/>
</dbReference>
<dbReference type="PROSITE" id="PS01031">
    <property type="entry name" value="SHSP"/>
    <property type="match status" value="1"/>
</dbReference>
<dbReference type="PANTHER" id="PTHR45640:SF13">
    <property type="entry name" value="HEAT SHOCK PROTEIN 22-RELATED"/>
    <property type="match status" value="1"/>
</dbReference>
<dbReference type="EMBL" id="JADBJN010000004">
    <property type="protein sequence ID" value="KAG5669234.1"/>
    <property type="molecule type" value="Genomic_DNA"/>
</dbReference>
<organism evidence="6 7">
    <name type="scientific">Polypedilum vanderplanki</name>
    <name type="common">Sleeping chironomid midge</name>
    <dbReference type="NCBI Taxonomy" id="319348"/>
    <lineage>
        <taxon>Eukaryota</taxon>
        <taxon>Metazoa</taxon>
        <taxon>Ecdysozoa</taxon>
        <taxon>Arthropoda</taxon>
        <taxon>Hexapoda</taxon>
        <taxon>Insecta</taxon>
        <taxon>Pterygota</taxon>
        <taxon>Neoptera</taxon>
        <taxon>Endopterygota</taxon>
        <taxon>Diptera</taxon>
        <taxon>Nematocera</taxon>
        <taxon>Chironomoidea</taxon>
        <taxon>Chironomidae</taxon>
        <taxon>Chironominae</taxon>
        <taxon>Polypedilum</taxon>
        <taxon>Polypedilum</taxon>
    </lineage>
</organism>
<protein>
    <recommendedName>
        <fullName evidence="5">SHSP domain-containing protein</fullName>
    </recommendedName>
</protein>
<dbReference type="GO" id="GO:0005737">
    <property type="term" value="C:cytoplasm"/>
    <property type="evidence" value="ECO:0007669"/>
    <property type="project" value="TreeGrafter"/>
</dbReference>
<feature type="domain" description="SHSP" evidence="5">
    <location>
        <begin position="56"/>
        <end position="165"/>
    </location>
</feature>
<dbReference type="Proteomes" id="UP001107558">
    <property type="component" value="Chromosome 4"/>
</dbReference>
<evidence type="ECO:0000256" key="4">
    <source>
        <dbReference type="SAM" id="MobiDB-lite"/>
    </source>
</evidence>
<comment type="similarity">
    <text evidence="2 3">Belongs to the small heat shock protein (HSP20) family.</text>
</comment>
<reference evidence="6" key="1">
    <citation type="submission" date="2021-03" db="EMBL/GenBank/DDBJ databases">
        <title>Chromosome level genome of the anhydrobiotic midge Polypedilum vanderplanki.</title>
        <authorList>
            <person name="Yoshida Y."/>
            <person name="Kikawada T."/>
            <person name="Gusev O."/>
        </authorList>
    </citation>
    <scope>NUCLEOTIDE SEQUENCE</scope>
    <source>
        <strain evidence="6">NIAS01</strain>
        <tissue evidence="6">Whole body or cell culture</tissue>
    </source>
</reference>
<dbReference type="SUPFAM" id="SSF49764">
    <property type="entry name" value="HSP20-like chaperones"/>
    <property type="match status" value="1"/>
</dbReference>
<accession>A0A9J6BHP9</accession>
<dbReference type="GO" id="GO:0051082">
    <property type="term" value="F:unfolded protein binding"/>
    <property type="evidence" value="ECO:0007669"/>
    <property type="project" value="TreeGrafter"/>
</dbReference>
<evidence type="ECO:0000313" key="7">
    <source>
        <dbReference type="Proteomes" id="UP001107558"/>
    </source>
</evidence>
<dbReference type="GO" id="GO:0009408">
    <property type="term" value="P:response to heat"/>
    <property type="evidence" value="ECO:0007669"/>
    <property type="project" value="TreeGrafter"/>
</dbReference>
<dbReference type="GO" id="GO:0042026">
    <property type="term" value="P:protein refolding"/>
    <property type="evidence" value="ECO:0007669"/>
    <property type="project" value="TreeGrafter"/>
</dbReference>
<dbReference type="OrthoDB" id="1431247at2759"/>
<dbReference type="GO" id="GO:0005634">
    <property type="term" value="C:nucleus"/>
    <property type="evidence" value="ECO:0007669"/>
    <property type="project" value="TreeGrafter"/>
</dbReference>
<name>A0A9J6BHP9_POLVA</name>
<evidence type="ECO:0000256" key="3">
    <source>
        <dbReference type="RuleBase" id="RU003616"/>
    </source>
</evidence>
<evidence type="ECO:0000259" key="5">
    <source>
        <dbReference type="PROSITE" id="PS01031"/>
    </source>
</evidence>
<dbReference type="AlphaFoldDB" id="A0A9J6BHP9"/>
<keyword evidence="7" id="KW-1185">Reference proteome</keyword>
<dbReference type="InterPro" id="IPR002068">
    <property type="entry name" value="A-crystallin/Hsp20_dom"/>
</dbReference>
<dbReference type="Gene3D" id="2.60.40.790">
    <property type="match status" value="1"/>
</dbReference>
<dbReference type="InterPro" id="IPR001436">
    <property type="entry name" value="Alpha-crystallin/sHSP_animal"/>
</dbReference>
<comment type="caution">
    <text evidence="6">The sequence shown here is derived from an EMBL/GenBank/DDBJ whole genome shotgun (WGS) entry which is preliminary data.</text>
</comment>
<dbReference type="PANTHER" id="PTHR45640">
    <property type="entry name" value="HEAT SHOCK PROTEIN HSP-12.2-RELATED"/>
    <property type="match status" value="1"/>
</dbReference>
<sequence>MSMLPRSFYNDPYEMEPRFGMGLLPSDFFSDRIISRNHPHHYLPTGYYRPWQVARETLNELNKDQKVSQIGENGFEVCVDVQHFHPEEIDVRVHDNTVVVEGKHEERDDEHGQIQRHFVRKYVLPKGFDGNSVQSTLSSDGVLTIKAPPPAIEGSQPRRLEITHTNAPSRIGMKYHNKKPNETNGTEHAESMETK</sequence>
<evidence type="ECO:0000313" key="6">
    <source>
        <dbReference type="EMBL" id="KAG5669234.1"/>
    </source>
</evidence>
<gene>
    <name evidence="6" type="ORF">PVAND_017126</name>
</gene>
<proteinExistence type="inferred from homology"/>
<dbReference type="InterPro" id="IPR008978">
    <property type="entry name" value="HSP20-like_chaperone"/>
</dbReference>
<dbReference type="Pfam" id="PF00011">
    <property type="entry name" value="HSP20"/>
    <property type="match status" value="1"/>
</dbReference>
<feature type="compositionally biased region" description="Basic and acidic residues" evidence="4">
    <location>
        <begin position="179"/>
        <end position="195"/>
    </location>
</feature>